<dbReference type="AlphaFoldDB" id="A0A1G7YL82"/>
<dbReference type="Proteomes" id="UP000217076">
    <property type="component" value="Unassembled WGS sequence"/>
</dbReference>
<evidence type="ECO:0000256" key="1">
    <source>
        <dbReference type="SAM" id="Phobius"/>
    </source>
</evidence>
<feature type="transmembrane region" description="Helical" evidence="1">
    <location>
        <begin position="6"/>
        <end position="27"/>
    </location>
</feature>
<dbReference type="RefSeq" id="WP_092617353.1">
    <property type="nucleotide sequence ID" value="NZ_FNCV01000003.1"/>
</dbReference>
<feature type="transmembrane region" description="Helical" evidence="1">
    <location>
        <begin position="48"/>
        <end position="73"/>
    </location>
</feature>
<evidence type="ECO:0000313" key="2">
    <source>
        <dbReference type="EMBL" id="SDG97154.1"/>
    </source>
</evidence>
<reference evidence="3" key="1">
    <citation type="submission" date="2016-10" db="EMBL/GenBank/DDBJ databases">
        <authorList>
            <person name="Varghese N."/>
            <person name="Submissions S."/>
        </authorList>
    </citation>
    <scope>NUCLEOTIDE SEQUENCE [LARGE SCALE GENOMIC DNA]</scope>
    <source>
        <strain evidence="3">930I</strain>
    </source>
</reference>
<evidence type="ECO:0000313" key="3">
    <source>
        <dbReference type="Proteomes" id="UP000217076"/>
    </source>
</evidence>
<accession>A0A1G7YL82</accession>
<dbReference type="EMBL" id="FNCV01000003">
    <property type="protein sequence ID" value="SDG97154.1"/>
    <property type="molecule type" value="Genomic_DNA"/>
</dbReference>
<protein>
    <submittedName>
        <fullName evidence="2">Uncharacterized protein</fullName>
    </submittedName>
</protein>
<keyword evidence="1" id="KW-0812">Transmembrane</keyword>
<proteinExistence type="predicted"/>
<name>A0A1G7YL82_9PROT</name>
<keyword evidence="1" id="KW-1133">Transmembrane helix</keyword>
<keyword evidence="1" id="KW-0472">Membrane</keyword>
<dbReference type="STRING" id="83401.SAMN05421742_103337"/>
<sequence>MSGNDLELTGLGLLWLGAVAYGLVLVLRNRHHNKAHHTGDPRTARTGGLEAGLLFVGTAGLLLGLGLFMLGALD</sequence>
<keyword evidence="3" id="KW-1185">Reference proteome</keyword>
<organism evidence="2 3">
    <name type="scientific">Roseospirillum parvum</name>
    <dbReference type="NCBI Taxonomy" id="83401"/>
    <lineage>
        <taxon>Bacteria</taxon>
        <taxon>Pseudomonadati</taxon>
        <taxon>Pseudomonadota</taxon>
        <taxon>Alphaproteobacteria</taxon>
        <taxon>Rhodospirillales</taxon>
        <taxon>Rhodospirillaceae</taxon>
        <taxon>Roseospirillum</taxon>
    </lineage>
</organism>
<gene>
    <name evidence="2" type="ORF">SAMN05421742_103337</name>
</gene>